<evidence type="ECO:0000313" key="2">
    <source>
        <dbReference type="Proteomes" id="UP000326924"/>
    </source>
</evidence>
<reference evidence="1 2" key="1">
    <citation type="submission" date="2019-09" db="EMBL/GenBank/DDBJ databases">
        <title>Draft genome of the ectomycorrhizal ascomycete Sphaerosporella brunnea.</title>
        <authorList>
            <consortium name="DOE Joint Genome Institute"/>
            <person name="Benucci G.M."/>
            <person name="Marozzi G."/>
            <person name="Antonielli L."/>
            <person name="Sanchez S."/>
            <person name="Marco P."/>
            <person name="Wang X."/>
            <person name="Falini L.B."/>
            <person name="Barry K."/>
            <person name="Haridas S."/>
            <person name="Lipzen A."/>
            <person name="Labutti K."/>
            <person name="Grigoriev I.V."/>
            <person name="Murat C."/>
            <person name="Martin F."/>
            <person name="Albertini E."/>
            <person name="Donnini D."/>
            <person name="Bonito G."/>
        </authorList>
    </citation>
    <scope>NUCLEOTIDE SEQUENCE [LARGE SCALE GENOMIC DNA]</scope>
    <source>
        <strain evidence="1 2">Sb_GMNB300</strain>
    </source>
</reference>
<gene>
    <name evidence="1" type="ORF">FN846DRAFT_438643</name>
</gene>
<dbReference type="AlphaFoldDB" id="A0A5J5F4W4"/>
<organism evidence="1 2">
    <name type="scientific">Sphaerosporella brunnea</name>
    <dbReference type="NCBI Taxonomy" id="1250544"/>
    <lineage>
        <taxon>Eukaryota</taxon>
        <taxon>Fungi</taxon>
        <taxon>Dikarya</taxon>
        <taxon>Ascomycota</taxon>
        <taxon>Pezizomycotina</taxon>
        <taxon>Pezizomycetes</taxon>
        <taxon>Pezizales</taxon>
        <taxon>Pyronemataceae</taxon>
        <taxon>Sphaerosporella</taxon>
    </lineage>
</organism>
<comment type="caution">
    <text evidence="1">The sequence shown here is derived from an EMBL/GenBank/DDBJ whole genome shotgun (WGS) entry which is preliminary data.</text>
</comment>
<sequence length="272" mass="29647">MIDYTTARRNLFRYVQIYRSPLLTPSLPSHNLALAKSPLASSAARQQNSTAYPPFPFSAPLTILSISSASARSLFLAVASSTQSGRVRLCCTSGRASFVPLVSGSPRFFLPLLHSSLRHQIFPQPASICRSSLRSTRLRNAAPVGSWILAYSGLKQTSHRPNGFVGLDAGGRVHSGFSHTAGSGLESRAKSWFLRCTAMSRSRVRRPQMSHSVVRPPHNSSCAVRPVRICSASGLSGEPSCGTSRRQNGQRISLAGQVEVRWEARSRREEDI</sequence>
<dbReference type="Proteomes" id="UP000326924">
    <property type="component" value="Unassembled WGS sequence"/>
</dbReference>
<dbReference type="EMBL" id="VXIS01000036">
    <property type="protein sequence ID" value="KAA8911401.1"/>
    <property type="molecule type" value="Genomic_DNA"/>
</dbReference>
<accession>A0A5J5F4W4</accession>
<evidence type="ECO:0000313" key="1">
    <source>
        <dbReference type="EMBL" id="KAA8911401.1"/>
    </source>
</evidence>
<keyword evidence="2" id="KW-1185">Reference proteome</keyword>
<protein>
    <submittedName>
        <fullName evidence="1">Uncharacterized protein</fullName>
    </submittedName>
</protein>
<dbReference type="InParanoid" id="A0A5J5F4W4"/>
<proteinExistence type="predicted"/>
<name>A0A5J5F4W4_9PEZI</name>